<sequence length="231" mass="26122">MSLTLSTRRYTGPDRLTTLADELLLEVFSHLPANDGAGTFACTCKRLYRTFIDDFYRKLIDEFGAYPMFRAAQRGSVPALERFLKAGVPLDYFGYGAFDPDSQSDEFVIGTSSGRPLIHAMRFYHVEAVEWLLEHGANPNRTEEDEEEGFQHPLEIAAAMANSPNISSGEAQEVLRIWEAKPDLYLNRSERWKRACQMYHALVKHGARLPPKSDSAQPYDNLSHSLISSPF</sequence>
<protein>
    <submittedName>
        <fullName evidence="1">Uncharacterized protein</fullName>
    </submittedName>
</protein>
<dbReference type="EMBL" id="JANRMS010000194">
    <property type="protein sequence ID" value="KAJ3544458.1"/>
    <property type="molecule type" value="Genomic_DNA"/>
</dbReference>
<comment type="caution">
    <text evidence="1">The sequence shown here is derived from an EMBL/GenBank/DDBJ whole genome shotgun (WGS) entry which is preliminary data.</text>
</comment>
<name>A0ACC1SQL7_9HYPO</name>
<gene>
    <name evidence="1" type="ORF">NM208_g3044</name>
</gene>
<evidence type="ECO:0000313" key="1">
    <source>
        <dbReference type="EMBL" id="KAJ3544458.1"/>
    </source>
</evidence>
<organism evidence="1 2">
    <name type="scientific">Fusarium decemcellulare</name>
    <dbReference type="NCBI Taxonomy" id="57161"/>
    <lineage>
        <taxon>Eukaryota</taxon>
        <taxon>Fungi</taxon>
        <taxon>Dikarya</taxon>
        <taxon>Ascomycota</taxon>
        <taxon>Pezizomycotina</taxon>
        <taxon>Sordariomycetes</taxon>
        <taxon>Hypocreomycetidae</taxon>
        <taxon>Hypocreales</taxon>
        <taxon>Nectriaceae</taxon>
        <taxon>Fusarium</taxon>
        <taxon>Fusarium decemcellulare species complex</taxon>
    </lineage>
</organism>
<dbReference type="Proteomes" id="UP001148629">
    <property type="component" value="Unassembled WGS sequence"/>
</dbReference>
<evidence type="ECO:0000313" key="2">
    <source>
        <dbReference type="Proteomes" id="UP001148629"/>
    </source>
</evidence>
<reference evidence="1" key="1">
    <citation type="submission" date="2022-08" db="EMBL/GenBank/DDBJ databases">
        <title>Genome Sequence of Fusarium decemcellulare.</title>
        <authorList>
            <person name="Buettner E."/>
        </authorList>
    </citation>
    <scope>NUCLEOTIDE SEQUENCE</scope>
    <source>
        <strain evidence="1">Babe19</strain>
    </source>
</reference>
<accession>A0ACC1SQL7</accession>
<keyword evidence="2" id="KW-1185">Reference proteome</keyword>
<proteinExistence type="predicted"/>